<gene>
    <name evidence="1" type="ORF">JD844_009073</name>
</gene>
<evidence type="ECO:0000313" key="2">
    <source>
        <dbReference type="Proteomes" id="UP000826234"/>
    </source>
</evidence>
<accession>A0ABQ7TF87</accession>
<reference evidence="1 2" key="1">
    <citation type="journal article" date="2022" name="Gigascience">
        <title>A chromosome-level genome assembly and annotation of the desert horned lizard, Phrynosoma platyrhinos, provides insight into chromosomal rearrangements among reptiles.</title>
        <authorList>
            <person name="Koochekian N."/>
            <person name="Ascanio A."/>
            <person name="Farleigh K."/>
            <person name="Card D.C."/>
            <person name="Schield D.R."/>
            <person name="Castoe T.A."/>
            <person name="Jezkova T."/>
        </authorList>
    </citation>
    <scope>NUCLEOTIDE SEQUENCE [LARGE SCALE GENOMIC DNA]</scope>
    <source>
        <strain evidence="1">NK-2021</strain>
    </source>
</reference>
<protein>
    <submittedName>
        <fullName evidence="1">Uncharacterized protein</fullName>
    </submittedName>
</protein>
<comment type="caution">
    <text evidence="1">The sequence shown here is derived from an EMBL/GenBank/DDBJ whole genome shotgun (WGS) entry which is preliminary data.</text>
</comment>
<keyword evidence="2" id="KW-1185">Reference proteome</keyword>
<organism evidence="1 2">
    <name type="scientific">Phrynosoma platyrhinos</name>
    <name type="common">Desert horned lizard</name>
    <dbReference type="NCBI Taxonomy" id="52577"/>
    <lineage>
        <taxon>Eukaryota</taxon>
        <taxon>Metazoa</taxon>
        <taxon>Chordata</taxon>
        <taxon>Craniata</taxon>
        <taxon>Vertebrata</taxon>
        <taxon>Euteleostomi</taxon>
        <taxon>Lepidosauria</taxon>
        <taxon>Squamata</taxon>
        <taxon>Bifurcata</taxon>
        <taxon>Unidentata</taxon>
        <taxon>Episquamata</taxon>
        <taxon>Toxicofera</taxon>
        <taxon>Iguania</taxon>
        <taxon>Phrynosomatidae</taxon>
        <taxon>Phrynosomatinae</taxon>
        <taxon>Phrynosoma</taxon>
    </lineage>
</organism>
<name>A0ABQ7TF87_PHRPL</name>
<proteinExistence type="predicted"/>
<evidence type="ECO:0000313" key="1">
    <source>
        <dbReference type="EMBL" id="KAH0628211.1"/>
    </source>
</evidence>
<dbReference type="EMBL" id="JAIPUX010000439">
    <property type="protein sequence ID" value="KAH0628211.1"/>
    <property type="molecule type" value="Genomic_DNA"/>
</dbReference>
<dbReference type="Proteomes" id="UP000826234">
    <property type="component" value="Unassembled WGS sequence"/>
</dbReference>
<sequence>MHNSRLHICNSQTALQAMSLDIEFSKNIGEELFKFSLFPHFTLLECVISINDLVVRHNA</sequence>